<organism evidence="2 3">
    <name type="scientific">Peredibacter starrii</name>
    <dbReference type="NCBI Taxonomy" id="28202"/>
    <lineage>
        <taxon>Bacteria</taxon>
        <taxon>Pseudomonadati</taxon>
        <taxon>Bdellovibrionota</taxon>
        <taxon>Bacteriovoracia</taxon>
        <taxon>Bacteriovoracales</taxon>
        <taxon>Bacteriovoracaceae</taxon>
        <taxon>Peredibacter</taxon>
    </lineage>
</organism>
<dbReference type="KEGG" id="psti:SOO65_02105"/>
<evidence type="ECO:0000256" key="1">
    <source>
        <dbReference type="SAM" id="Phobius"/>
    </source>
</evidence>
<evidence type="ECO:0000313" key="3">
    <source>
        <dbReference type="Proteomes" id="UP001324634"/>
    </source>
</evidence>
<evidence type="ECO:0008006" key="4">
    <source>
        <dbReference type="Google" id="ProtNLM"/>
    </source>
</evidence>
<dbReference type="InterPro" id="IPR011990">
    <property type="entry name" value="TPR-like_helical_dom_sf"/>
</dbReference>
<proteinExistence type="predicted"/>
<keyword evidence="1" id="KW-1133">Transmembrane helix</keyword>
<dbReference type="EMBL" id="CP139487">
    <property type="protein sequence ID" value="WPU65532.1"/>
    <property type="molecule type" value="Genomic_DNA"/>
</dbReference>
<name>A0AAX4HQU3_9BACT</name>
<keyword evidence="3" id="KW-1185">Reference proteome</keyword>
<feature type="transmembrane region" description="Helical" evidence="1">
    <location>
        <begin position="12"/>
        <end position="32"/>
    </location>
</feature>
<reference evidence="2 3" key="1">
    <citation type="submission" date="2023-11" db="EMBL/GenBank/DDBJ databases">
        <title>Peredibacter starrii A3.12.</title>
        <authorList>
            <person name="Mitchell R.J."/>
        </authorList>
    </citation>
    <scope>NUCLEOTIDE SEQUENCE [LARGE SCALE GENOMIC DNA]</scope>
    <source>
        <strain evidence="2 3">A3.12</strain>
    </source>
</reference>
<evidence type="ECO:0000313" key="2">
    <source>
        <dbReference type="EMBL" id="WPU65532.1"/>
    </source>
</evidence>
<dbReference type="SUPFAM" id="SSF48452">
    <property type="entry name" value="TPR-like"/>
    <property type="match status" value="1"/>
</dbReference>
<dbReference type="Proteomes" id="UP001324634">
    <property type="component" value="Chromosome"/>
</dbReference>
<gene>
    <name evidence="2" type="ORF">SOO65_02105</name>
</gene>
<keyword evidence="1" id="KW-0472">Membrane</keyword>
<accession>A0AAX4HQU3</accession>
<sequence length="288" mass="33611">MSLSHIGKVKFYWATYRLIFVALVLFTCALFLHSLTQKPKVFISKQESAVNFKIDFIKFFSLGNKRLISDLIWVQTLMESDQEHYKQKDLNSWMYLRFASISELDPNFYQNYLYGGQFLSIIKDDLPGAAVIFEKGLSRYPNDYDLNYYAALMYYYEMGDAQKGILHFEKIINDPRAPSFFSSIVNKLKLETGEDLDTIYQLVSYNYENTEDPTLKAKLEQDLYAIKAEIDLKCLNHQGVNCGTRDQFGSPYVLKNGTYYSEKPFSLYRIRKRGDLSPLSEKIIRTVR</sequence>
<dbReference type="Gene3D" id="1.25.40.10">
    <property type="entry name" value="Tetratricopeptide repeat domain"/>
    <property type="match status" value="1"/>
</dbReference>
<dbReference type="RefSeq" id="WP_321396182.1">
    <property type="nucleotide sequence ID" value="NZ_CP139487.1"/>
</dbReference>
<keyword evidence="1" id="KW-0812">Transmembrane</keyword>
<dbReference type="AlphaFoldDB" id="A0AAX4HQU3"/>
<protein>
    <recommendedName>
        <fullName evidence="4">Tetratricopeptide repeat protein</fullName>
    </recommendedName>
</protein>